<dbReference type="HOGENOM" id="CLU_935696_0_0_2"/>
<accession>D3RY52</accession>
<dbReference type="AlphaFoldDB" id="D3RY52"/>
<evidence type="ECO:0000256" key="1">
    <source>
        <dbReference type="SAM" id="Phobius"/>
    </source>
</evidence>
<name>D3RY52_FERPA</name>
<evidence type="ECO:0000313" key="3">
    <source>
        <dbReference type="Proteomes" id="UP000002613"/>
    </source>
</evidence>
<sequence>MIRALIVAAIYALAYYYLKWNELLVAMVFSISYFAIKRSFRHIFMPPAVYFLLAPVAKQLNFPLPEEIILLLFSFALLRVDFGKYQSFSTAASVILLILSGFLLKDKLPFGNYFFLLIVALTAVIFFTVLLPELSGKLEFLRNLRGTILLLSFAVVIYSSIRELIPLPPMRDFADWIVVSLLVLKTVSAIRSEIVEEELIKEVRRFEREVERINNAEKLFIDFGVKDKLIFSLSEVLFKSGFKSEEVAEILRPLIYYSDRKIPKYAFSWEKRRIEKANRRRREEVINEIRRKMEEVR</sequence>
<dbReference type="KEGG" id="fpl:Ferp_1261"/>
<evidence type="ECO:0000313" key="2">
    <source>
        <dbReference type="EMBL" id="ADC65415.1"/>
    </source>
</evidence>
<proteinExistence type="predicted"/>
<gene>
    <name evidence="2" type="ordered locus">Ferp_1261</name>
</gene>
<feature type="transmembrane region" description="Helical" evidence="1">
    <location>
        <begin position="110"/>
        <end position="131"/>
    </location>
</feature>
<keyword evidence="1" id="KW-0472">Membrane</keyword>
<protein>
    <submittedName>
        <fullName evidence="2">Uncharacterized protein</fullName>
    </submittedName>
</protein>
<feature type="transmembrane region" description="Helical" evidence="1">
    <location>
        <begin position="143"/>
        <end position="161"/>
    </location>
</feature>
<dbReference type="STRING" id="589924.Ferp_1261"/>
<dbReference type="Proteomes" id="UP000002613">
    <property type="component" value="Chromosome"/>
</dbReference>
<keyword evidence="1" id="KW-1133">Transmembrane helix</keyword>
<dbReference type="PaxDb" id="589924-Ferp_1261"/>
<dbReference type="RefSeq" id="WP_012965758.1">
    <property type="nucleotide sequence ID" value="NC_013849.1"/>
</dbReference>
<dbReference type="EMBL" id="CP001899">
    <property type="protein sequence ID" value="ADC65415.1"/>
    <property type="molecule type" value="Genomic_DNA"/>
</dbReference>
<feature type="transmembrane region" description="Helical" evidence="1">
    <location>
        <begin position="85"/>
        <end position="104"/>
    </location>
</feature>
<dbReference type="eggNOG" id="arCOG03835">
    <property type="taxonomic scope" value="Archaea"/>
</dbReference>
<organism evidence="2 3">
    <name type="scientific">Ferroglobus placidus (strain DSM 10642 / AEDII12DO)</name>
    <dbReference type="NCBI Taxonomy" id="589924"/>
    <lineage>
        <taxon>Archaea</taxon>
        <taxon>Methanobacteriati</taxon>
        <taxon>Methanobacteriota</taxon>
        <taxon>Archaeoglobi</taxon>
        <taxon>Archaeoglobales</taxon>
        <taxon>Archaeoglobaceae</taxon>
        <taxon>Ferroglobus</taxon>
    </lineage>
</organism>
<feature type="transmembrane region" description="Helical" evidence="1">
    <location>
        <begin position="20"/>
        <end position="40"/>
    </location>
</feature>
<keyword evidence="1" id="KW-0812">Transmembrane</keyword>
<reference evidence="3" key="1">
    <citation type="submission" date="2010-02" db="EMBL/GenBank/DDBJ databases">
        <title>Complete sequence of Ferroglobus placidus DSM 10642.</title>
        <authorList>
            <consortium name="US DOE Joint Genome Institute"/>
            <person name="Lucas S."/>
            <person name="Copeland A."/>
            <person name="Lapidus A."/>
            <person name="Cheng J.-F."/>
            <person name="Bruce D."/>
            <person name="Goodwin L."/>
            <person name="Pitluck S."/>
            <person name="Saunders E."/>
            <person name="Brettin T."/>
            <person name="Detter J.C."/>
            <person name="Han C."/>
            <person name="Tapia R."/>
            <person name="Larimer F."/>
            <person name="Land M."/>
            <person name="Hauser L."/>
            <person name="Kyrpides N."/>
            <person name="Ivanova N."/>
            <person name="Holmes D."/>
            <person name="Lovley D."/>
            <person name="Kyrpides N."/>
            <person name="Anderson I.J."/>
            <person name="Woyke T."/>
        </authorList>
    </citation>
    <scope>NUCLEOTIDE SEQUENCE [LARGE SCALE GENOMIC DNA]</scope>
    <source>
        <strain evidence="3">DSM 10642 / AEDII12DO</strain>
    </source>
</reference>
<reference evidence="2 3" key="2">
    <citation type="journal article" date="2011" name="Stand. Genomic Sci.">
        <title>Complete genome sequence of Ferroglobus placidus AEDII12DO.</title>
        <authorList>
            <person name="Anderson I."/>
            <person name="Risso C."/>
            <person name="Holmes D."/>
            <person name="Lucas S."/>
            <person name="Copeland A."/>
            <person name="Lapidus A."/>
            <person name="Cheng J.F."/>
            <person name="Bruce D."/>
            <person name="Goodwin L."/>
            <person name="Pitluck S."/>
            <person name="Saunders E."/>
            <person name="Brettin T."/>
            <person name="Detter J.C."/>
            <person name="Han C."/>
            <person name="Tapia R."/>
            <person name="Larimer F."/>
            <person name="Land M."/>
            <person name="Hauser L."/>
            <person name="Woyke T."/>
            <person name="Lovley D."/>
            <person name="Kyrpides N."/>
            <person name="Ivanova N."/>
        </authorList>
    </citation>
    <scope>NUCLEOTIDE SEQUENCE [LARGE SCALE GENOMIC DNA]</scope>
    <source>
        <strain evidence="3">DSM 10642 / AEDII12DO</strain>
    </source>
</reference>
<keyword evidence="3" id="KW-1185">Reference proteome</keyword>
<dbReference type="GeneID" id="8778774"/>